<proteinExistence type="predicted"/>
<feature type="region of interest" description="Disordered" evidence="1">
    <location>
        <begin position="1"/>
        <end position="21"/>
    </location>
</feature>
<evidence type="ECO:0000256" key="1">
    <source>
        <dbReference type="SAM" id="MobiDB-lite"/>
    </source>
</evidence>
<keyword evidence="2" id="KW-0371">Homeobox</keyword>
<name>A0A8J6G4N1_MICOH</name>
<evidence type="ECO:0000313" key="2">
    <source>
        <dbReference type="EMBL" id="KAH0503593.1"/>
    </source>
</evidence>
<sequence length="151" mass="16653">MEHPRKFEPKNSNFQNLQGGASLEKAKGQCSGYNWETSGGIQRLYTPPQEISSVGDTGVGVVAPTMKNDGEKKGHGNQNQPTFEAAAEMKQLQDDIELQAICTAFNRMHLRELERIFQHTQLPNLSGRKELGAPVNVEDEGEPCEPEETSA</sequence>
<feature type="compositionally biased region" description="Polar residues" evidence="1">
    <location>
        <begin position="10"/>
        <end position="19"/>
    </location>
</feature>
<dbReference type="EMBL" id="JAATJU010025499">
    <property type="protein sequence ID" value="KAH0503593.1"/>
    <property type="molecule type" value="Genomic_DNA"/>
</dbReference>
<dbReference type="GO" id="GO:0003677">
    <property type="term" value="F:DNA binding"/>
    <property type="evidence" value="ECO:0007669"/>
    <property type="project" value="UniProtKB-KW"/>
</dbReference>
<feature type="region of interest" description="Disordered" evidence="1">
    <location>
        <begin position="48"/>
        <end position="79"/>
    </location>
</feature>
<comment type="caution">
    <text evidence="2">The sequence shown here is derived from an EMBL/GenBank/DDBJ whole genome shotgun (WGS) entry which is preliminary data.</text>
</comment>
<dbReference type="AlphaFoldDB" id="A0A8J6G4N1"/>
<accession>A0A8J6G4N1</accession>
<keyword evidence="2" id="KW-0238">DNA-binding</keyword>
<reference evidence="2" key="1">
    <citation type="submission" date="2020-03" db="EMBL/GenBank/DDBJ databases">
        <title>Studies in the Genomics of Life Span.</title>
        <authorList>
            <person name="Glass D."/>
        </authorList>
    </citation>
    <scope>NUCLEOTIDE SEQUENCE</scope>
    <source>
        <strain evidence="2">LTLLF</strain>
        <tissue evidence="2">Muscle</tissue>
    </source>
</reference>
<protein>
    <submittedName>
        <fullName evidence="2">Putative rhox homeobox family member 2-like</fullName>
    </submittedName>
</protein>
<dbReference type="Proteomes" id="UP000710432">
    <property type="component" value="Unassembled WGS sequence"/>
</dbReference>
<organism evidence="2 3">
    <name type="scientific">Microtus ochrogaster</name>
    <name type="common">Prairie vole</name>
    <dbReference type="NCBI Taxonomy" id="79684"/>
    <lineage>
        <taxon>Eukaryota</taxon>
        <taxon>Metazoa</taxon>
        <taxon>Chordata</taxon>
        <taxon>Craniata</taxon>
        <taxon>Vertebrata</taxon>
        <taxon>Euteleostomi</taxon>
        <taxon>Mammalia</taxon>
        <taxon>Eutheria</taxon>
        <taxon>Euarchontoglires</taxon>
        <taxon>Glires</taxon>
        <taxon>Rodentia</taxon>
        <taxon>Myomorpha</taxon>
        <taxon>Muroidea</taxon>
        <taxon>Cricetidae</taxon>
        <taxon>Arvicolinae</taxon>
        <taxon>Microtus</taxon>
    </lineage>
</organism>
<evidence type="ECO:0000313" key="3">
    <source>
        <dbReference type="Proteomes" id="UP000710432"/>
    </source>
</evidence>
<feature type="compositionally biased region" description="Acidic residues" evidence="1">
    <location>
        <begin position="137"/>
        <end position="151"/>
    </location>
</feature>
<gene>
    <name evidence="2" type="ORF">LTLLF_187235</name>
</gene>
<feature type="region of interest" description="Disordered" evidence="1">
    <location>
        <begin position="126"/>
        <end position="151"/>
    </location>
</feature>